<name>A0ABR0F437_ZASCE</name>
<protein>
    <recommendedName>
        <fullName evidence="4">Cytochrome P450</fullName>
    </recommendedName>
</protein>
<evidence type="ECO:0000313" key="3">
    <source>
        <dbReference type="Proteomes" id="UP001305779"/>
    </source>
</evidence>
<proteinExistence type="inferred from homology"/>
<accession>A0ABR0F437</accession>
<evidence type="ECO:0008006" key="4">
    <source>
        <dbReference type="Google" id="ProtNLM"/>
    </source>
</evidence>
<organism evidence="2 3">
    <name type="scientific">Zasmidium cellare</name>
    <name type="common">Wine cellar mold</name>
    <name type="synonym">Racodium cellare</name>
    <dbReference type="NCBI Taxonomy" id="395010"/>
    <lineage>
        <taxon>Eukaryota</taxon>
        <taxon>Fungi</taxon>
        <taxon>Dikarya</taxon>
        <taxon>Ascomycota</taxon>
        <taxon>Pezizomycotina</taxon>
        <taxon>Dothideomycetes</taxon>
        <taxon>Dothideomycetidae</taxon>
        <taxon>Mycosphaerellales</taxon>
        <taxon>Mycosphaerellaceae</taxon>
        <taxon>Zasmidium</taxon>
    </lineage>
</organism>
<dbReference type="InterPro" id="IPR002401">
    <property type="entry name" value="Cyt_P450_E_grp-I"/>
</dbReference>
<dbReference type="PRINTS" id="PR00463">
    <property type="entry name" value="EP450I"/>
</dbReference>
<dbReference type="InterPro" id="IPR036396">
    <property type="entry name" value="Cyt_P450_sf"/>
</dbReference>
<sequence>MCLEAVTYCTYWIIVYPFFLSPLRGLPQAKGGKFLLGHGMAAYEQPAGSTFLKWMESIPNDGLIFYRGLLYQDRLLITSPQVLSEVLVTRTYDFQKPKILRDFLRLFLGDGLTVVEGDLHKIQRKNLVPAFTFRVVKDMYPVFWEKAKQFARVIDEQVTYSLKKMAPDEKADDAPALEIGQWASQVSLDTIGIAIGRDFQTLTNSQDPLIRNYKELTNPTIENQVFFLCNMVFSPAVVSVLPWRVNERNKRLLWNITSTCLDLIEAKKVELKSGTGAPSYRDVLSLLTQSQHFSTSQLVDQILTLLAAGHETTWSTFTWITFLLARHPEIQQNLRAEVMEHLPSPRSAGPVEVDFDFDVVEKLPILNGVCNETLRLYPAIPVTARDAVRPTQLARQHVPAGTQIIICPWAINRNEALWGDDANEFKPERWIDIDETGKQRANNTGRTNSNYAFLTFLHGPRSCIGQGFVKAELRFLVAAFVASFDIQMADPDEVVIPYGVVAVKPRNGMHLRLKPLFV</sequence>
<evidence type="ECO:0000256" key="1">
    <source>
        <dbReference type="ARBA" id="ARBA00010617"/>
    </source>
</evidence>
<dbReference type="PANTHER" id="PTHR24305">
    <property type="entry name" value="CYTOCHROME P450"/>
    <property type="match status" value="1"/>
</dbReference>
<dbReference type="SUPFAM" id="SSF48264">
    <property type="entry name" value="Cytochrome P450"/>
    <property type="match status" value="1"/>
</dbReference>
<evidence type="ECO:0000313" key="2">
    <source>
        <dbReference type="EMBL" id="KAK4508475.1"/>
    </source>
</evidence>
<gene>
    <name evidence="2" type="ORF">PRZ48_002214</name>
</gene>
<dbReference type="CDD" id="cd11069">
    <property type="entry name" value="CYP_FUM15-like"/>
    <property type="match status" value="1"/>
</dbReference>
<dbReference type="EMBL" id="JAXOVC010000001">
    <property type="protein sequence ID" value="KAK4508475.1"/>
    <property type="molecule type" value="Genomic_DNA"/>
</dbReference>
<keyword evidence="3" id="KW-1185">Reference proteome</keyword>
<dbReference type="PANTHER" id="PTHR24305:SF166">
    <property type="entry name" value="CYTOCHROME P450 12A4, MITOCHONDRIAL-RELATED"/>
    <property type="match status" value="1"/>
</dbReference>
<dbReference type="InterPro" id="IPR050121">
    <property type="entry name" value="Cytochrome_P450_monoxygenase"/>
</dbReference>
<reference evidence="2 3" key="1">
    <citation type="journal article" date="2023" name="G3 (Bethesda)">
        <title>A chromosome-level genome assembly of Zasmidium syzygii isolated from banana leaves.</title>
        <authorList>
            <person name="van Westerhoven A.C."/>
            <person name="Mehrabi R."/>
            <person name="Talebi R."/>
            <person name="Steentjes M.B.F."/>
            <person name="Corcolon B."/>
            <person name="Chong P.A."/>
            <person name="Kema G.H.J."/>
            <person name="Seidl M.F."/>
        </authorList>
    </citation>
    <scope>NUCLEOTIDE SEQUENCE [LARGE SCALE GENOMIC DNA]</scope>
    <source>
        <strain evidence="2 3">P124</strain>
    </source>
</reference>
<dbReference type="Proteomes" id="UP001305779">
    <property type="component" value="Unassembled WGS sequence"/>
</dbReference>
<comment type="caution">
    <text evidence="2">The sequence shown here is derived from an EMBL/GenBank/DDBJ whole genome shotgun (WGS) entry which is preliminary data.</text>
</comment>
<dbReference type="Gene3D" id="1.10.630.10">
    <property type="entry name" value="Cytochrome P450"/>
    <property type="match status" value="1"/>
</dbReference>
<dbReference type="PRINTS" id="PR00385">
    <property type="entry name" value="P450"/>
</dbReference>
<dbReference type="InterPro" id="IPR001128">
    <property type="entry name" value="Cyt_P450"/>
</dbReference>
<dbReference type="Pfam" id="PF00067">
    <property type="entry name" value="p450"/>
    <property type="match status" value="1"/>
</dbReference>
<comment type="similarity">
    <text evidence="1">Belongs to the cytochrome P450 family.</text>
</comment>